<dbReference type="RefSeq" id="WP_067301382.1">
    <property type="nucleotide sequence ID" value="NZ_CP016279.1"/>
</dbReference>
<feature type="signal peptide" evidence="1">
    <location>
        <begin position="1"/>
        <end position="27"/>
    </location>
</feature>
<evidence type="ECO:0008006" key="6">
    <source>
        <dbReference type="Google" id="ProtNLM"/>
    </source>
</evidence>
<dbReference type="AlphaFoldDB" id="A0A1B1AT88"/>
<sequence length="82" mass="7940">MIKSSRIAAVTLLTVGGLALSASSASAVAQHVDSLPAGGTHLPLPPTVSQPDGSPTGAILYSVADPIGFGPLNVGIPALGVL</sequence>
<accession>A0A1B1AT88</accession>
<gene>
    <name evidence="2" type="ORF">AVL59_09215</name>
    <name evidence="3" type="ORF">J2Z21_004732</name>
</gene>
<dbReference type="EMBL" id="CP016279">
    <property type="protein sequence ID" value="ANP49765.1"/>
    <property type="molecule type" value="Genomic_DNA"/>
</dbReference>
<dbReference type="EMBL" id="JAGGLP010000009">
    <property type="protein sequence ID" value="MBP2051755.1"/>
    <property type="molecule type" value="Genomic_DNA"/>
</dbReference>
<keyword evidence="1" id="KW-0732">Signal</keyword>
<feature type="chain" id="PRO_5008519191" description="Chaplin domain-containing protein" evidence="1">
    <location>
        <begin position="28"/>
        <end position="82"/>
    </location>
</feature>
<evidence type="ECO:0000313" key="3">
    <source>
        <dbReference type="EMBL" id="MBP2051755.1"/>
    </source>
</evidence>
<proteinExistence type="predicted"/>
<reference evidence="2 4" key="1">
    <citation type="submission" date="2016-06" db="EMBL/GenBank/DDBJ databases">
        <title>Complete genome sequence of Streptomyces griseochromogenes ATCC 14511, the Blasticidin S producer.</title>
        <authorList>
            <person name="Wu L."/>
        </authorList>
    </citation>
    <scope>NUCLEOTIDE SEQUENCE [LARGE SCALE GENOMIC DNA]</scope>
    <source>
        <strain evidence="2 4">ATCC 14511</strain>
    </source>
</reference>
<evidence type="ECO:0000313" key="5">
    <source>
        <dbReference type="Proteomes" id="UP001519309"/>
    </source>
</evidence>
<dbReference type="STRING" id="68214.AVL59_09215"/>
<dbReference type="OrthoDB" id="10014219at2"/>
<dbReference type="KEGG" id="sgs:AVL59_09215"/>
<evidence type="ECO:0000313" key="4">
    <source>
        <dbReference type="Proteomes" id="UP000092659"/>
    </source>
</evidence>
<name>A0A1B1AT88_9ACTN</name>
<evidence type="ECO:0000313" key="2">
    <source>
        <dbReference type="EMBL" id="ANP49765.1"/>
    </source>
</evidence>
<keyword evidence="5" id="KW-1185">Reference proteome</keyword>
<protein>
    <recommendedName>
        <fullName evidence="6">Chaplin domain-containing protein</fullName>
    </recommendedName>
</protein>
<evidence type="ECO:0000256" key="1">
    <source>
        <dbReference type="SAM" id="SignalP"/>
    </source>
</evidence>
<reference evidence="3 5" key="2">
    <citation type="submission" date="2021-03" db="EMBL/GenBank/DDBJ databases">
        <title>Genomic Encyclopedia of Type Strains, Phase IV (KMG-IV): sequencing the most valuable type-strain genomes for metagenomic binning, comparative biology and taxonomic classification.</title>
        <authorList>
            <person name="Goeker M."/>
        </authorList>
    </citation>
    <scope>NUCLEOTIDE SEQUENCE [LARGE SCALE GENOMIC DNA]</scope>
    <source>
        <strain evidence="3 5">DSM 40499</strain>
    </source>
</reference>
<dbReference type="Proteomes" id="UP001519309">
    <property type="component" value="Unassembled WGS sequence"/>
</dbReference>
<dbReference type="Proteomes" id="UP000092659">
    <property type="component" value="Chromosome"/>
</dbReference>
<organism evidence="2 4">
    <name type="scientific">Streptomyces griseochromogenes</name>
    <dbReference type="NCBI Taxonomy" id="68214"/>
    <lineage>
        <taxon>Bacteria</taxon>
        <taxon>Bacillati</taxon>
        <taxon>Actinomycetota</taxon>
        <taxon>Actinomycetes</taxon>
        <taxon>Kitasatosporales</taxon>
        <taxon>Streptomycetaceae</taxon>
        <taxon>Streptomyces</taxon>
    </lineage>
</organism>